<dbReference type="RefSeq" id="WP_119330013.1">
    <property type="nucleotide sequence ID" value="NZ_JBHSJH010000002.1"/>
</dbReference>
<sequence length="263" mass="30407">MGNKILITGMNSYVGNSFAFYCKDDFDMTKISLKNNAWKDLDFSKFDSILHVAGIAHVSKKHSLKDKYYEINTNLTYDLAQKAKKEGVKQFVFMSSIIVYGDSPPIGQQKIISKETIPEPNDFYGDSKLQAEKKLNKLKDHDFKVAIIRSPMIYGNGSKGNYQKLIKLAKYAFIFPDIKNQRSVLSIDNLNKFLKEIFQNQESGIFLPQDEKYFCTSAFIKEYRKNIGKKTILIRMFNPLIKLLSKKINLLKKIWGSFVYQKK</sequence>
<dbReference type="InterPro" id="IPR050177">
    <property type="entry name" value="Lipid_A_modif_metabolic_enz"/>
</dbReference>
<dbReference type="Pfam" id="PF01370">
    <property type="entry name" value="Epimerase"/>
    <property type="match status" value="1"/>
</dbReference>
<name>A0ABV9TD42_9GAMM</name>
<protein>
    <submittedName>
        <fullName evidence="2">NAD-dependent epimerase/dehydratase family protein</fullName>
    </submittedName>
</protein>
<dbReference type="PANTHER" id="PTHR43245">
    <property type="entry name" value="BIFUNCTIONAL POLYMYXIN RESISTANCE PROTEIN ARNA"/>
    <property type="match status" value="1"/>
</dbReference>
<dbReference type="Gene3D" id="3.40.50.720">
    <property type="entry name" value="NAD(P)-binding Rossmann-like Domain"/>
    <property type="match status" value="1"/>
</dbReference>
<dbReference type="Proteomes" id="UP001595926">
    <property type="component" value="Unassembled WGS sequence"/>
</dbReference>
<reference evidence="3" key="1">
    <citation type="journal article" date="2019" name="Int. J. Syst. Evol. Microbiol.">
        <title>The Global Catalogue of Microorganisms (GCM) 10K type strain sequencing project: providing services to taxonomists for standard genome sequencing and annotation.</title>
        <authorList>
            <consortium name="The Broad Institute Genomics Platform"/>
            <consortium name="The Broad Institute Genome Sequencing Center for Infectious Disease"/>
            <person name="Wu L."/>
            <person name="Ma J."/>
        </authorList>
    </citation>
    <scope>NUCLEOTIDE SEQUENCE [LARGE SCALE GENOMIC DNA]</scope>
    <source>
        <strain evidence="3">CGMCC 1.13718</strain>
    </source>
</reference>
<accession>A0ABV9TD42</accession>
<feature type="domain" description="NAD-dependent epimerase/dehydratase" evidence="1">
    <location>
        <begin position="27"/>
        <end position="167"/>
    </location>
</feature>
<evidence type="ECO:0000313" key="2">
    <source>
        <dbReference type="EMBL" id="MFC4892649.1"/>
    </source>
</evidence>
<dbReference type="SUPFAM" id="SSF51735">
    <property type="entry name" value="NAD(P)-binding Rossmann-fold domains"/>
    <property type="match status" value="1"/>
</dbReference>
<evidence type="ECO:0000259" key="1">
    <source>
        <dbReference type="Pfam" id="PF01370"/>
    </source>
</evidence>
<dbReference type="InterPro" id="IPR001509">
    <property type="entry name" value="Epimerase_deHydtase"/>
</dbReference>
<keyword evidence="3" id="KW-1185">Reference proteome</keyword>
<dbReference type="EMBL" id="JBHSJH010000002">
    <property type="protein sequence ID" value="MFC4892649.1"/>
    <property type="molecule type" value="Genomic_DNA"/>
</dbReference>
<comment type="caution">
    <text evidence="2">The sequence shown here is derived from an EMBL/GenBank/DDBJ whole genome shotgun (WGS) entry which is preliminary data.</text>
</comment>
<dbReference type="InterPro" id="IPR036291">
    <property type="entry name" value="NAD(P)-bd_dom_sf"/>
</dbReference>
<dbReference type="PANTHER" id="PTHR43245:SF58">
    <property type="entry name" value="BLL5923 PROTEIN"/>
    <property type="match status" value="1"/>
</dbReference>
<proteinExistence type="predicted"/>
<evidence type="ECO:0000313" key="3">
    <source>
        <dbReference type="Proteomes" id="UP001595926"/>
    </source>
</evidence>
<gene>
    <name evidence="2" type="ORF">ACFPDQ_06260</name>
</gene>
<organism evidence="2 3">
    <name type="scientific">Pseudofrancisella aestuarii</name>
    <dbReference type="NCBI Taxonomy" id="2670347"/>
    <lineage>
        <taxon>Bacteria</taxon>
        <taxon>Pseudomonadati</taxon>
        <taxon>Pseudomonadota</taxon>
        <taxon>Gammaproteobacteria</taxon>
        <taxon>Thiotrichales</taxon>
        <taxon>Francisellaceae</taxon>
        <taxon>Pseudofrancisella</taxon>
    </lineage>
</organism>